<name>A0A4P9ZKU0_9FUNG</name>
<gene>
    <name evidence="11" type="ORF">BJ085DRAFT_22163</name>
</gene>
<evidence type="ECO:0000313" key="11">
    <source>
        <dbReference type="EMBL" id="RKP33884.1"/>
    </source>
</evidence>
<evidence type="ECO:0000256" key="1">
    <source>
        <dbReference type="ARBA" id="ARBA00004477"/>
    </source>
</evidence>
<keyword evidence="7" id="KW-0256">Endoplasmic reticulum</keyword>
<evidence type="ECO:0000256" key="6">
    <source>
        <dbReference type="ARBA" id="ARBA00022777"/>
    </source>
</evidence>
<proteinExistence type="inferred from homology"/>
<feature type="transmembrane region" description="Helical" evidence="10">
    <location>
        <begin position="39"/>
        <end position="59"/>
    </location>
</feature>
<evidence type="ECO:0000313" key="12">
    <source>
        <dbReference type="Proteomes" id="UP000268162"/>
    </source>
</evidence>
<keyword evidence="6" id="KW-0418">Kinase</keyword>
<keyword evidence="12" id="KW-1185">Reference proteome</keyword>
<comment type="similarity">
    <text evidence="2">Belongs to the polyprenol kinase family.</text>
</comment>
<organism evidence="11 12">
    <name type="scientific">Dimargaris cristalligena</name>
    <dbReference type="NCBI Taxonomy" id="215637"/>
    <lineage>
        <taxon>Eukaryota</taxon>
        <taxon>Fungi</taxon>
        <taxon>Fungi incertae sedis</taxon>
        <taxon>Zoopagomycota</taxon>
        <taxon>Kickxellomycotina</taxon>
        <taxon>Dimargaritomycetes</taxon>
        <taxon>Dimargaritales</taxon>
        <taxon>Dimargaritaceae</taxon>
        <taxon>Dimargaris</taxon>
    </lineage>
</organism>
<evidence type="ECO:0000256" key="2">
    <source>
        <dbReference type="ARBA" id="ARBA00010794"/>
    </source>
</evidence>
<dbReference type="InterPro" id="IPR032974">
    <property type="entry name" value="Polypren_kinase"/>
</dbReference>
<dbReference type="AlphaFoldDB" id="A0A4P9ZKU0"/>
<protein>
    <recommendedName>
        <fullName evidence="3">dolichol kinase</fullName>
        <ecNumber evidence="3">2.7.1.108</ecNumber>
    </recommendedName>
</protein>
<comment type="subcellular location">
    <subcellularLocation>
        <location evidence="1">Endoplasmic reticulum membrane</location>
        <topology evidence="1">Multi-pass membrane protein</topology>
    </subcellularLocation>
</comment>
<dbReference type="PANTHER" id="PTHR13205">
    <property type="entry name" value="TRANSMEMBRANE PROTEIN 15-RELATED"/>
    <property type="match status" value="1"/>
</dbReference>
<keyword evidence="4" id="KW-0808">Transferase</keyword>
<reference evidence="12" key="1">
    <citation type="journal article" date="2018" name="Nat. Microbiol.">
        <title>Leveraging single-cell genomics to expand the fungal tree of life.</title>
        <authorList>
            <person name="Ahrendt S.R."/>
            <person name="Quandt C.A."/>
            <person name="Ciobanu D."/>
            <person name="Clum A."/>
            <person name="Salamov A."/>
            <person name="Andreopoulos B."/>
            <person name="Cheng J.F."/>
            <person name="Woyke T."/>
            <person name="Pelin A."/>
            <person name="Henrissat B."/>
            <person name="Reynolds N.K."/>
            <person name="Benny G.L."/>
            <person name="Smith M.E."/>
            <person name="James T.Y."/>
            <person name="Grigoriev I.V."/>
        </authorList>
    </citation>
    <scope>NUCLEOTIDE SEQUENCE [LARGE SCALE GENOMIC DNA]</scope>
    <source>
        <strain evidence="12">RSA 468</strain>
    </source>
</reference>
<dbReference type="Proteomes" id="UP000268162">
    <property type="component" value="Unassembled WGS sequence"/>
</dbReference>
<dbReference type="GO" id="GO:0004168">
    <property type="term" value="F:dolichol kinase activity"/>
    <property type="evidence" value="ECO:0007669"/>
    <property type="project" value="UniProtKB-EC"/>
</dbReference>
<dbReference type="STRING" id="215637.A0A4P9ZKU0"/>
<evidence type="ECO:0000256" key="7">
    <source>
        <dbReference type="ARBA" id="ARBA00022824"/>
    </source>
</evidence>
<evidence type="ECO:0000256" key="10">
    <source>
        <dbReference type="SAM" id="Phobius"/>
    </source>
</evidence>
<sequence length="171" mass="18387">MGVGWCVLASIELARILRISPLAESINHLMIPFIDYHDSSYVILSHLYLIVGCAIPIWLRTSHPIGNLAGILTLGLGDAATSIVGQSVWGRHHWPGSMKTVEGAVASTLSVLIVTGILSLSLTFHASTSPSGTRWFIMSATITAIGEALTDQNNNLYIPLILAMLLNLRSL</sequence>
<keyword evidence="9 10" id="KW-0472">Membrane</keyword>
<dbReference type="PANTHER" id="PTHR13205:SF15">
    <property type="entry name" value="DOLICHOL KINASE"/>
    <property type="match status" value="1"/>
</dbReference>
<feature type="transmembrane region" description="Helical" evidence="10">
    <location>
        <begin position="104"/>
        <end position="124"/>
    </location>
</feature>
<dbReference type="EMBL" id="ML003494">
    <property type="protein sequence ID" value="RKP33884.1"/>
    <property type="molecule type" value="Genomic_DNA"/>
</dbReference>
<keyword evidence="8 10" id="KW-1133">Transmembrane helix</keyword>
<evidence type="ECO:0000256" key="8">
    <source>
        <dbReference type="ARBA" id="ARBA00022989"/>
    </source>
</evidence>
<accession>A0A4P9ZKU0</accession>
<evidence type="ECO:0000256" key="9">
    <source>
        <dbReference type="ARBA" id="ARBA00023136"/>
    </source>
</evidence>
<evidence type="ECO:0000256" key="3">
    <source>
        <dbReference type="ARBA" id="ARBA00012132"/>
    </source>
</evidence>
<dbReference type="GO" id="GO:0005789">
    <property type="term" value="C:endoplasmic reticulum membrane"/>
    <property type="evidence" value="ECO:0007669"/>
    <property type="project" value="UniProtKB-SubCell"/>
</dbReference>
<dbReference type="GO" id="GO:0043048">
    <property type="term" value="P:dolichyl monophosphate biosynthetic process"/>
    <property type="evidence" value="ECO:0007669"/>
    <property type="project" value="TreeGrafter"/>
</dbReference>
<feature type="transmembrane region" description="Helical" evidence="10">
    <location>
        <begin position="66"/>
        <end position="84"/>
    </location>
</feature>
<keyword evidence="5 10" id="KW-0812">Transmembrane</keyword>
<evidence type="ECO:0000256" key="4">
    <source>
        <dbReference type="ARBA" id="ARBA00022679"/>
    </source>
</evidence>
<dbReference type="EC" id="2.7.1.108" evidence="3"/>
<evidence type="ECO:0000256" key="5">
    <source>
        <dbReference type="ARBA" id="ARBA00022692"/>
    </source>
</evidence>